<dbReference type="Pfam" id="PF07690">
    <property type="entry name" value="MFS_1"/>
    <property type="match status" value="1"/>
</dbReference>
<dbReference type="PROSITE" id="PS50850">
    <property type="entry name" value="MFS"/>
    <property type="match status" value="1"/>
</dbReference>
<dbReference type="GO" id="GO:0022857">
    <property type="term" value="F:transmembrane transporter activity"/>
    <property type="evidence" value="ECO:0007669"/>
    <property type="project" value="InterPro"/>
</dbReference>
<evidence type="ECO:0000256" key="1">
    <source>
        <dbReference type="ARBA" id="ARBA00004141"/>
    </source>
</evidence>
<dbReference type="PANTHER" id="PTHR11360:SF230">
    <property type="entry name" value="MONOCARBOXYLATE TRANSPORTER, PUTATIVE (AFU_ORTHOLOGUE AFUA_2G12790)-RELATED"/>
    <property type="match status" value="1"/>
</dbReference>
<dbReference type="SUPFAM" id="SSF103473">
    <property type="entry name" value="MFS general substrate transporter"/>
    <property type="match status" value="1"/>
</dbReference>
<feature type="transmembrane region" description="Helical" evidence="4">
    <location>
        <begin position="178"/>
        <end position="197"/>
    </location>
</feature>
<comment type="similarity">
    <text evidence="2">Belongs to the major facilitator superfamily. Monocarboxylate porter (TC 2.A.1.13) family.</text>
</comment>
<evidence type="ECO:0000256" key="4">
    <source>
        <dbReference type="SAM" id="Phobius"/>
    </source>
</evidence>
<evidence type="ECO:0000259" key="5">
    <source>
        <dbReference type="PROSITE" id="PS50850"/>
    </source>
</evidence>
<dbReference type="GeneID" id="54561077"/>
<comment type="subcellular location">
    <subcellularLocation>
        <location evidence="1">Membrane</location>
        <topology evidence="1">Multi-pass membrane protein</topology>
    </subcellularLocation>
</comment>
<feature type="transmembrane region" description="Helical" evidence="4">
    <location>
        <begin position="382"/>
        <end position="402"/>
    </location>
</feature>
<keyword evidence="4" id="KW-0812">Transmembrane</keyword>
<evidence type="ECO:0000313" key="7">
    <source>
        <dbReference type="Proteomes" id="UP000799537"/>
    </source>
</evidence>
<feature type="transmembrane region" description="Helical" evidence="4">
    <location>
        <begin position="50"/>
        <end position="71"/>
    </location>
</feature>
<dbReference type="InterPro" id="IPR050327">
    <property type="entry name" value="Proton-linked_MCT"/>
</dbReference>
<sequence>MDLEASRVSFTPREAEEKDTQGHNVAEVPTVPGPDPDETTYPGDRGEAGACIVLAGSFLTLFPSFGLMVSIGTLQEYWQTHQLAGYSSRDIGWVSGIFVYIALAGGILAGPLFDRHGPRLIMLVSSVAYLVMVFVLAECKEYWHFMLCLGLLGGSAAAALTTTGLAVVSHWFKTKKGLASGVAMVGNSVGGTLIPLVLRHCLPRYGYAWSVRILGFVFLACLVVANMLVRSRFPPSPDAKKANIFSLELFGRGDFTFLTLSVFAIEVVLFGALGILPTYASVSTDYPPSTGFYLIAVMNGVSCFGRILPGFVSDYIGRFNTLLIMMVATLIFILVIWLPFGTTSLGALYTFTALFGFGTGSWMAMVPATIATLSGPHHFGRYFGTSYFVASLATLICIPISGELVESIGAQALVGFYSAVLFLAILLFAASRWFLLERRWKWIVVV</sequence>
<dbReference type="EMBL" id="ML993606">
    <property type="protein sequence ID" value="KAF2163936.1"/>
    <property type="molecule type" value="Genomic_DNA"/>
</dbReference>
<feature type="transmembrane region" description="Helical" evidence="4">
    <location>
        <begin position="209"/>
        <end position="229"/>
    </location>
</feature>
<feature type="transmembrane region" description="Helical" evidence="4">
    <location>
        <begin position="91"/>
        <end position="113"/>
    </location>
</feature>
<dbReference type="OrthoDB" id="6499973at2759"/>
<reference evidence="6" key="1">
    <citation type="journal article" date="2020" name="Stud. Mycol.">
        <title>101 Dothideomycetes genomes: a test case for predicting lifestyles and emergence of pathogens.</title>
        <authorList>
            <person name="Haridas S."/>
            <person name="Albert R."/>
            <person name="Binder M."/>
            <person name="Bloem J."/>
            <person name="Labutti K."/>
            <person name="Salamov A."/>
            <person name="Andreopoulos B."/>
            <person name="Baker S."/>
            <person name="Barry K."/>
            <person name="Bills G."/>
            <person name="Bluhm B."/>
            <person name="Cannon C."/>
            <person name="Castanera R."/>
            <person name="Culley D."/>
            <person name="Daum C."/>
            <person name="Ezra D."/>
            <person name="Gonzalez J."/>
            <person name="Henrissat B."/>
            <person name="Kuo A."/>
            <person name="Liang C."/>
            <person name="Lipzen A."/>
            <person name="Lutzoni F."/>
            <person name="Magnuson J."/>
            <person name="Mondo S."/>
            <person name="Nolan M."/>
            <person name="Ohm R."/>
            <person name="Pangilinan J."/>
            <person name="Park H.-J."/>
            <person name="Ramirez L."/>
            <person name="Alfaro M."/>
            <person name="Sun H."/>
            <person name="Tritt A."/>
            <person name="Yoshinaga Y."/>
            <person name="Zwiers L.-H."/>
            <person name="Turgeon B."/>
            <person name="Goodwin S."/>
            <person name="Spatafora J."/>
            <person name="Crous P."/>
            <person name="Grigoriev I."/>
        </authorList>
    </citation>
    <scope>NUCLEOTIDE SEQUENCE</scope>
    <source>
        <strain evidence="6">ATCC 36951</strain>
    </source>
</reference>
<dbReference type="InterPro" id="IPR036259">
    <property type="entry name" value="MFS_trans_sf"/>
</dbReference>
<feature type="transmembrane region" description="Helical" evidence="4">
    <location>
        <begin position="143"/>
        <end position="166"/>
    </location>
</feature>
<dbReference type="InterPro" id="IPR020846">
    <property type="entry name" value="MFS_dom"/>
</dbReference>
<feature type="transmembrane region" description="Helical" evidence="4">
    <location>
        <begin position="319"/>
        <end position="340"/>
    </location>
</feature>
<feature type="region of interest" description="Disordered" evidence="3">
    <location>
        <begin position="1"/>
        <end position="42"/>
    </location>
</feature>
<feature type="transmembrane region" description="Helical" evidence="4">
    <location>
        <begin position="120"/>
        <end position="137"/>
    </location>
</feature>
<evidence type="ECO:0000256" key="3">
    <source>
        <dbReference type="SAM" id="MobiDB-lite"/>
    </source>
</evidence>
<dbReference type="GO" id="GO:0016020">
    <property type="term" value="C:membrane"/>
    <property type="evidence" value="ECO:0007669"/>
    <property type="project" value="UniProtKB-SubCell"/>
</dbReference>
<keyword evidence="7" id="KW-1185">Reference proteome</keyword>
<feature type="transmembrane region" description="Helical" evidence="4">
    <location>
        <begin position="346"/>
        <end position="370"/>
    </location>
</feature>
<keyword evidence="4" id="KW-1133">Transmembrane helix</keyword>
<dbReference type="Gene3D" id="1.20.1250.20">
    <property type="entry name" value="MFS general substrate transporter like domains"/>
    <property type="match status" value="1"/>
</dbReference>
<organism evidence="6 7">
    <name type="scientific">Zasmidium cellare ATCC 36951</name>
    <dbReference type="NCBI Taxonomy" id="1080233"/>
    <lineage>
        <taxon>Eukaryota</taxon>
        <taxon>Fungi</taxon>
        <taxon>Dikarya</taxon>
        <taxon>Ascomycota</taxon>
        <taxon>Pezizomycotina</taxon>
        <taxon>Dothideomycetes</taxon>
        <taxon>Dothideomycetidae</taxon>
        <taxon>Mycosphaerellales</taxon>
        <taxon>Mycosphaerellaceae</taxon>
        <taxon>Zasmidium</taxon>
    </lineage>
</organism>
<feature type="transmembrane region" description="Helical" evidence="4">
    <location>
        <begin position="414"/>
        <end position="435"/>
    </location>
</feature>
<feature type="transmembrane region" description="Helical" evidence="4">
    <location>
        <begin position="255"/>
        <end position="280"/>
    </location>
</feature>
<feature type="transmembrane region" description="Helical" evidence="4">
    <location>
        <begin position="292"/>
        <end position="312"/>
    </location>
</feature>
<feature type="domain" description="Major facilitator superfamily (MFS) profile" evidence="5">
    <location>
        <begin position="49"/>
        <end position="441"/>
    </location>
</feature>
<dbReference type="RefSeq" id="XP_033664825.1">
    <property type="nucleotide sequence ID" value="XM_033807805.1"/>
</dbReference>
<dbReference type="InterPro" id="IPR011701">
    <property type="entry name" value="MFS"/>
</dbReference>
<evidence type="ECO:0000256" key="2">
    <source>
        <dbReference type="ARBA" id="ARBA00006727"/>
    </source>
</evidence>
<accession>A0A6A6CES9</accession>
<keyword evidence="4" id="KW-0472">Membrane</keyword>
<dbReference type="Proteomes" id="UP000799537">
    <property type="component" value="Unassembled WGS sequence"/>
</dbReference>
<gene>
    <name evidence="6" type="ORF">M409DRAFT_25713</name>
</gene>
<dbReference type="PANTHER" id="PTHR11360">
    <property type="entry name" value="MONOCARBOXYLATE TRANSPORTER"/>
    <property type="match status" value="1"/>
</dbReference>
<proteinExistence type="inferred from homology"/>
<protein>
    <recommendedName>
        <fullName evidence="5">Major facilitator superfamily (MFS) profile domain-containing protein</fullName>
    </recommendedName>
</protein>
<name>A0A6A6CES9_ZASCE</name>
<dbReference type="AlphaFoldDB" id="A0A6A6CES9"/>
<evidence type="ECO:0000313" key="6">
    <source>
        <dbReference type="EMBL" id="KAF2163936.1"/>
    </source>
</evidence>